<keyword evidence="3" id="KW-1185">Reference proteome</keyword>
<evidence type="ECO:0000256" key="1">
    <source>
        <dbReference type="SAM" id="MobiDB-lite"/>
    </source>
</evidence>
<sequence>MSDADVRRVHAAVRALRDRLDELDTVEIAVAEYDAALADIEYRRVALQERRQELRTRLSAERLPRAGAGGPRPRGRRGRDGIGKPAPVARQNRRPTGDAAIRRRRTKTLINRFAHAWEIDDERLAEINRLADDRSRPLGEMLALLDWDAIDRPLPGGESESAHTRRVSEWREALEEAQGRLSSDVRSRERQFHKVLALWERWRARDGWQEFLTDARTAKHDEVDELNREIASLEQRLREVPR</sequence>
<evidence type="ECO:0000313" key="2">
    <source>
        <dbReference type="EMBL" id="MDA0165329.1"/>
    </source>
</evidence>
<dbReference type="RefSeq" id="WP_270044586.1">
    <property type="nucleotide sequence ID" value="NZ_JAPDOD010000045.1"/>
</dbReference>
<dbReference type="AlphaFoldDB" id="A0A9X3S454"/>
<evidence type="ECO:0000313" key="3">
    <source>
        <dbReference type="Proteomes" id="UP001149140"/>
    </source>
</evidence>
<comment type="caution">
    <text evidence="2">The sequence shown here is derived from an EMBL/GenBank/DDBJ whole genome shotgun (WGS) entry which is preliminary data.</text>
</comment>
<gene>
    <name evidence="2" type="ORF">OM076_33985</name>
</gene>
<dbReference type="Proteomes" id="UP001149140">
    <property type="component" value="Unassembled WGS sequence"/>
</dbReference>
<reference evidence="2" key="1">
    <citation type="submission" date="2022-10" db="EMBL/GenBank/DDBJ databases">
        <title>The WGS of Solirubrobacter ginsenosidimutans DSM 21036.</title>
        <authorList>
            <person name="Jiang Z."/>
        </authorList>
    </citation>
    <scope>NUCLEOTIDE SEQUENCE</scope>
    <source>
        <strain evidence="2">DSM 21036</strain>
    </source>
</reference>
<feature type="region of interest" description="Disordered" evidence="1">
    <location>
        <begin position="58"/>
        <end position="101"/>
    </location>
</feature>
<dbReference type="EMBL" id="JAPDOD010000045">
    <property type="protein sequence ID" value="MDA0165329.1"/>
    <property type="molecule type" value="Genomic_DNA"/>
</dbReference>
<protein>
    <submittedName>
        <fullName evidence="2">Uncharacterized protein</fullName>
    </submittedName>
</protein>
<organism evidence="2 3">
    <name type="scientific">Solirubrobacter ginsenosidimutans</name>
    <dbReference type="NCBI Taxonomy" id="490573"/>
    <lineage>
        <taxon>Bacteria</taxon>
        <taxon>Bacillati</taxon>
        <taxon>Actinomycetota</taxon>
        <taxon>Thermoleophilia</taxon>
        <taxon>Solirubrobacterales</taxon>
        <taxon>Solirubrobacteraceae</taxon>
        <taxon>Solirubrobacter</taxon>
    </lineage>
</organism>
<name>A0A9X3S454_9ACTN</name>
<accession>A0A9X3S454</accession>
<proteinExistence type="predicted"/>